<accession>A4VDE4</accession>
<dbReference type="InterPro" id="IPR005178">
    <property type="entry name" value="Ostalpha/TMEM184C"/>
</dbReference>
<reference evidence="6" key="2">
    <citation type="submission" date="2014-02" db="EMBL/GenBank/DDBJ databases">
        <title>Annotation update of Tetrahymena thermophila SB210.</title>
        <authorList>
            <person name="Bidwell S."/>
            <person name="Michalis H.M."/>
            <person name="Zafar N."/>
            <person name="Joardar V."/>
            <person name="Miao W."/>
            <person name="Russ C."/>
            <person name="Eisen J."/>
            <person name="Wu M."/>
            <person name="Wu D."/>
            <person name="Nierman W."/>
            <person name="Orias E."/>
            <person name="Delcher A."/>
            <person name="Salzberg S."/>
            <person name="Coyne R."/>
        </authorList>
    </citation>
    <scope>NUCLEOTIDE SEQUENCE</scope>
    <source>
        <strain evidence="6">SB210</strain>
    </source>
</reference>
<evidence type="ECO:0000256" key="2">
    <source>
        <dbReference type="ARBA" id="ARBA00022692"/>
    </source>
</evidence>
<dbReference type="GeneID" id="7838709"/>
<dbReference type="eggNOG" id="KOG2641">
    <property type="taxonomic scope" value="Eukaryota"/>
</dbReference>
<dbReference type="SMART" id="SM01417">
    <property type="entry name" value="Solute_trans_a"/>
    <property type="match status" value="1"/>
</dbReference>
<evidence type="ECO:0000256" key="5">
    <source>
        <dbReference type="SAM" id="Phobius"/>
    </source>
</evidence>
<evidence type="ECO:0000313" key="7">
    <source>
        <dbReference type="Proteomes" id="UP000009168"/>
    </source>
</evidence>
<organism evidence="6 7">
    <name type="scientific">Tetrahymena thermophila (strain SB210)</name>
    <dbReference type="NCBI Taxonomy" id="312017"/>
    <lineage>
        <taxon>Eukaryota</taxon>
        <taxon>Sar</taxon>
        <taxon>Alveolata</taxon>
        <taxon>Ciliophora</taxon>
        <taxon>Intramacronucleata</taxon>
        <taxon>Oligohymenophorea</taxon>
        <taxon>Hymenostomatida</taxon>
        <taxon>Tetrahymenina</taxon>
        <taxon>Tetrahymenidae</taxon>
        <taxon>Tetrahymena</taxon>
    </lineage>
</organism>
<comment type="subcellular location">
    <subcellularLocation>
        <location evidence="1">Membrane</location>
        <topology evidence="1">Multi-pass membrane protein</topology>
    </subcellularLocation>
</comment>
<evidence type="ECO:0000313" key="6">
    <source>
        <dbReference type="EMBL" id="EDK31552.2"/>
    </source>
</evidence>
<feature type="transmembrane region" description="Helical" evidence="5">
    <location>
        <begin position="72"/>
        <end position="95"/>
    </location>
</feature>
<proteinExistence type="predicted"/>
<dbReference type="PANTHER" id="PTHR23423">
    <property type="entry name" value="ORGANIC SOLUTE TRANSPORTER-RELATED"/>
    <property type="match status" value="1"/>
</dbReference>
<gene>
    <name evidence="6" type="ORF">TTHERM_00590541</name>
</gene>
<dbReference type="KEGG" id="tet:TTHERM_00590541"/>
<feature type="transmembrane region" description="Helical" evidence="5">
    <location>
        <begin position="245"/>
        <end position="261"/>
    </location>
</feature>
<dbReference type="RefSeq" id="XP_001470888.2">
    <property type="nucleotide sequence ID" value="XM_001470838.2"/>
</dbReference>
<evidence type="ECO:0000256" key="4">
    <source>
        <dbReference type="ARBA" id="ARBA00023136"/>
    </source>
</evidence>
<dbReference type="Pfam" id="PF03619">
    <property type="entry name" value="Solute_trans_a"/>
    <property type="match status" value="1"/>
</dbReference>
<dbReference type="InParanoid" id="A4VDE4"/>
<sequence>MKGDSQVVFSSQHQEEIDGFCPFYFTCNDECLQQSYLYDYGIAGSLCILSVIISIYFICMHKSYYTNPHFQSKIIVILLMAPFYSVISVLSITFHSIADYLTLIRDVYEAFLLFTFFYLIFSYLAYDDKEQKLIDERVYIRMIEHEKQVVHMFPFNLCTKPYKLTCPAKAKYFTYRCKKYVLQFFVFKPVLSVFLLIFQFFQGSEFISSIDSFIRIFIATSVTYSLYYLILFYQALKKPLAPWHPLLKFLTIKITLFFTFWQDLTLDYVLKEPLLNCFDKSSPHFNEERILNGIENTFVCFEMCLMAIAGGIAYSYKPFIHGEVKQSNITDVLKDNWDTFKRDFRLIKPKKFGFKETYKQQNYTPDPSRISKIENIELDAPNKNLYENLNMSYV</sequence>
<feature type="transmembrane region" description="Helical" evidence="5">
    <location>
        <begin position="40"/>
        <end position="60"/>
    </location>
</feature>
<feature type="transmembrane region" description="Helical" evidence="5">
    <location>
        <begin position="107"/>
        <end position="126"/>
    </location>
</feature>
<feature type="transmembrane region" description="Helical" evidence="5">
    <location>
        <begin position="296"/>
        <end position="316"/>
    </location>
</feature>
<evidence type="ECO:0000256" key="1">
    <source>
        <dbReference type="ARBA" id="ARBA00004141"/>
    </source>
</evidence>
<dbReference type="AlphaFoldDB" id="A4VDE4"/>
<reference evidence="6" key="1">
    <citation type="submission" date="2008-09" db="EMBL/GenBank/DDBJ databases">
        <authorList>
            <person name="Eisen J.A."/>
            <person name="Wu M."/>
            <person name="Wu D."/>
            <person name="Nierman W.C."/>
            <person name="Orias E."/>
            <person name="Delcher A.L."/>
            <person name="Salzberg S.L."/>
        </authorList>
    </citation>
    <scope>NUCLEOTIDE SEQUENCE</scope>
    <source>
        <strain evidence="6">SB210</strain>
    </source>
</reference>
<keyword evidence="2 5" id="KW-0812">Transmembrane</keyword>
<feature type="transmembrane region" description="Helical" evidence="5">
    <location>
        <begin position="180"/>
        <end position="201"/>
    </location>
</feature>
<name>A4VDE4_TETTS</name>
<dbReference type="OrthoDB" id="305039at2759"/>
<dbReference type="STRING" id="312017.A4VDE4"/>
<evidence type="ECO:0000256" key="3">
    <source>
        <dbReference type="ARBA" id="ARBA00022989"/>
    </source>
</evidence>
<feature type="transmembrane region" description="Helical" evidence="5">
    <location>
        <begin position="213"/>
        <end position="233"/>
    </location>
</feature>
<keyword evidence="4 5" id="KW-0472">Membrane</keyword>
<protein>
    <submittedName>
        <fullName evidence="6">Organic solute transporter ostalpha protein</fullName>
    </submittedName>
</protein>
<keyword evidence="3 5" id="KW-1133">Transmembrane helix</keyword>
<keyword evidence="7" id="KW-1185">Reference proteome</keyword>
<dbReference type="GO" id="GO:0016020">
    <property type="term" value="C:membrane"/>
    <property type="evidence" value="ECO:0007669"/>
    <property type="project" value="UniProtKB-SubCell"/>
</dbReference>
<dbReference type="HOGENOM" id="CLU_1647158_0_0_1"/>
<dbReference type="EMBL" id="GG662637">
    <property type="protein sequence ID" value="EDK31552.2"/>
    <property type="molecule type" value="Genomic_DNA"/>
</dbReference>
<dbReference type="Proteomes" id="UP000009168">
    <property type="component" value="Unassembled WGS sequence"/>
</dbReference>